<feature type="region of interest" description="Disordered" evidence="1">
    <location>
        <begin position="1"/>
        <end position="39"/>
    </location>
</feature>
<evidence type="ECO:0000313" key="3">
    <source>
        <dbReference type="Proteomes" id="UP001239445"/>
    </source>
</evidence>
<comment type="caution">
    <text evidence="2">The sequence shown here is derived from an EMBL/GenBank/DDBJ whole genome shotgun (WGS) entry which is preliminary data.</text>
</comment>
<sequence length="71" mass="7969">MAQHEETQDTQQWEVVGKPASEPNPAPESETTVHGRATSSHFDLKIGWGKYKLTLLSWDINTKNSTTEKEA</sequence>
<protein>
    <submittedName>
        <fullName evidence="2">Uncharacterized protein</fullName>
    </submittedName>
</protein>
<keyword evidence="3" id="KW-1185">Reference proteome</keyword>
<gene>
    <name evidence="2" type="ORF">QBC47DRAFT_54411</name>
</gene>
<organism evidence="2 3">
    <name type="scientific">Echria macrotheca</name>
    <dbReference type="NCBI Taxonomy" id="438768"/>
    <lineage>
        <taxon>Eukaryota</taxon>
        <taxon>Fungi</taxon>
        <taxon>Dikarya</taxon>
        <taxon>Ascomycota</taxon>
        <taxon>Pezizomycotina</taxon>
        <taxon>Sordariomycetes</taxon>
        <taxon>Sordariomycetidae</taxon>
        <taxon>Sordariales</taxon>
        <taxon>Schizotheciaceae</taxon>
        <taxon>Echria</taxon>
    </lineage>
</organism>
<dbReference type="Proteomes" id="UP001239445">
    <property type="component" value="Unassembled WGS sequence"/>
</dbReference>
<dbReference type="AlphaFoldDB" id="A0AAJ0F9K9"/>
<feature type="compositionally biased region" description="Low complexity" evidence="1">
    <location>
        <begin position="19"/>
        <end position="30"/>
    </location>
</feature>
<accession>A0AAJ0F9K9</accession>
<evidence type="ECO:0000313" key="2">
    <source>
        <dbReference type="EMBL" id="KAK1753255.1"/>
    </source>
</evidence>
<reference evidence="2" key="1">
    <citation type="submission" date="2023-06" db="EMBL/GenBank/DDBJ databases">
        <title>Genome-scale phylogeny and comparative genomics of the fungal order Sordariales.</title>
        <authorList>
            <consortium name="Lawrence Berkeley National Laboratory"/>
            <person name="Hensen N."/>
            <person name="Bonometti L."/>
            <person name="Westerberg I."/>
            <person name="Brannstrom I.O."/>
            <person name="Guillou S."/>
            <person name="Cros-Aarteil S."/>
            <person name="Calhoun S."/>
            <person name="Haridas S."/>
            <person name="Kuo A."/>
            <person name="Mondo S."/>
            <person name="Pangilinan J."/>
            <person name="Riley R."/>
            <person name="Labutti K."/>
            <person name="Andreopoulos B."/>
            <person name="Lipzen A."/>
            <person name="Chen C."/>
            <person name="Yanf M."/>
            <person name="Daum C."/>
            <person name="Ng V."/>
            <person name="Clum A."/>
            <person name="Steindorff A."/>
            <person name="Ohm R."/>
            <person name="Martin F."/>
            <person name="Silar P."/>
            <person name="Natvig D."/>
            <person name="Lalanne C."/>
            <person name="Gautier V."/>
            <person name="Ament-Velasquez S.L."/>
            <person name="Kruys A."/>
            <person name="Hutchinson M.I."/>
            <person name="Powell A.J."/>
            <person name="Barry K."/>
            <person name="Miller A.N."/>
            <person name="Grigoriev I.V."/>
            <person name="Debuchy R."/>
            <person name="Gladieux P."/>
            <person name="Thoren M.H."/>
            <person name="Johannesson H."/>
        </authorList>
    </citation>
    <scope>NUCLEOTIDE SEQUENCE</scope>
    <source>
        <strain evidence="2">PSN4</strain>
    </source>
</reference>
<evidence type="ECO:0000256" key="1">
    <source>
        <dbReference type="SAM" id="MobiDB-lite"/>
    </source>
</evidence>
<dbReference type="EMBL" id="MU839838">
    <property type="protein sequence ID" value="KAK1753255.1"/>
    <property type="molecule type" value="Genomic_DNA"/>
</dbReference>
<proteinExistence type="predicted"/>
<name>A0AAJ0F9K9_9PEZI</name>